<dbReference type="Gene3D" id="3.30.70.250">
    <property type="entry name" value="Malonyl-CoA ACP transacylase, ACP-binding"/>
    <property type="match status" value="1"/>
</dbReference>
<evidence type="ECO:0000259" key="5">
    <source>
        <dbReference type="SMART" id="SM00827"/>
    </source>
</evidence>
<protein>
    <recommendedName>
        <fullName evidence="4">Malonyl CoA-acyl carrier protein transacylase</fullName>
        <ecNumber evidence="4">2.3.1.39</ecNumber>
    </recommendedName>
</protein>
<comment type="catalytic activity">
    <reaction evidence="3 4">
        <text>holo-[ACP] + malonyl-CoA = malonyl-[ACP] + CoA</text>
        <dbReference type="Rhea" id="RHEA:41792"/>
        <dbReference type="Rhea" id="RHEA-COMP:9623"/>
        <dbReference type="Rhea" id="RHEA-COMP:9685"/>
        <dbReference type="ChEBI" id="CHEBI:57287"/>
        <dbReference type="ChEBI" id="CHEBI:57384"/>
        <dbReference type="ChEBI" id="CHEBI:64479"/>
        <dbReference type="ChEBI" id="CHEBI:78449"/>
        <dbReference type="EC" id="2.3.1.39"/>
    </reaction>
</comment>
<dbReference type="InterPro" id="IPR016035">
    <property type="entry name" value="Acyl_Trfase/lysoPLipase"/>
</dbReference>
<dbReference type="InterPro" id="IPR001227">
    <property type="entry name" value="Ac_transferase_dom_sf"/>
</dbReference>
<sequence>MSKTAVVFPGQGAQYVGMGRDLYERFPEARRVFEEASAAAGFDVARLCFEGPEERLQLTEFQQPALLAVGVACWRVLAARGLEPAAAAGLSLGEYGALVVAGVLELGDAARVVRLRGRFMQEAVPPGEGAMAAILGLEARAVEDLCRQVVAEGAGVVEPANYNCPGQIVVAGHRAAVEAAIVRARTAGARKAVLLPVSAPFHCRLMEPAAQRLAEVLAQVPLRPARIPVVANVTAEPVTDPERIRELLVQQVHRPVRWEQSVRRMQAEGITRLVEMGPGKTLTGFARRIDRSLEAVPAGTVEEILALVARPEGGLLA</sequence>
<proteinExistence type="inferred from homology"/>
<comment type="similarity">
    <text evidence="4">Belongs to the fabD family.</text>
</comment>
<dbReference type="InterPro" id="IPR050858">
    <property type="entry name" value="Mal-CoA-ACP_Trans/PKS_FabD"/>
</dbReference>
<evidence type="ECO:0000256" key="1">
    <source>
        <dbReference type="ARBA" id="ARBA00022679"/>
    </source>
</evidence>
<dbReference type="PANTHER" id="PTHR42681:SF1">
    <property type="entry name" value="MALONYL-COA-ACYL CARRIER PROTEIN TRANSACYLASE, MITOCHONDRIAL"/>
    <property type="match status" value="1"/>
</dbReference>
<keyword evidence="1 4" id="KW-0808">Transferase</keyword>
<reference evidence="6 7" key="1">
    <citation type="submission" date="2023-08" db="EMBL/GenBank/DDBJ databases">
        <title>Genome sequence of Thermaerobacter compostii strain Ins1, a spore-forming filamentous bacterium isolated from a deep geothermal reservoir.</title>
        <authorList>
            <person name="Bregnard D."/>
            <person name="Gonzalez D."/>
            <person name="Junier P."/>
        </authorList>
    </citation>
    <scope>NUCLEOTIDE SEQUENCE [LARGE SCALE GENOMIC DNA]</scope>
    <source>
        <strain evidence="6 7">Ins1</strain>
    </source>
</reference>
<dbReference type="InterPro" id="IPR004410">
    <property type="entry name" value="Malonyl_CoA-ACP_transAc_FabD"/>
</dbReference>
<dbReference type="SMART" id="SM00827">
    <property type="entry name" value="PKS_AT"/>
    <property type="match status" value="1"/>
</dbReference>
<keyword evidence="7" id="KW-1185">Reference proteome</keyword>
<dbReference type="InterPro" id="IPR024925">
    <property type="entry name" value="Malonyl_CoA-ACP_transAc"/>
</dbReference>
<organism evidence="6 7">
    <name type="scientific">Thermaerobacter composti</name>
    <dbReference type="NCBI Taxonomy" id="554949"/>
    <lineage>
        <taxon>Bacteria</taxon>
        <taxon>Bacillati</taxon>
        <taxon>Bacillota</taxon>
        <taxon>Clostridia</taxon>
        <taxon>Eubacteriales</taxon>
        <taxon>Clostridiales Family XVII. Incertae Sedis</taxon>
        <taxon>Thermaerobacter</taxon>
    </lineage>
</organism>
<dbReference type="PANTHER" id="PTHR42681">
    <property type="entry name" value="MALONYL-COA-ACYL CARRIER PROTEIN TRANSACYLASE, MITOCHONDRIAL"/>
    <property type="match status" value="1"/>
</dbReference>
<evidence type="ECO:0000256" key="2">
    <source>
        <dbReference type="ARBA" id="ARBA00023315"/>
    </source>
</evidence>
<dbReference type="EC" id="2.3.1.39" evidence="4"/>
<evidence type="ECO:0000313" key="7">
    <source>
        <dbReference type="Proteomes" id="UP001304683"/>
    </source>
</evidence>
<dbReference type="SUPFAM" id="SSF52151">
    <property type="entry name" value="FabD/lysophospholipase-like"/>
    <property type="match status" value="1"/>
</dbReference>
<dbReference type="SUPFAM" id="SSF55048">
    <property type="entry name" value="Probable ACP-binding domain of malonyl-CoA ACP transacylase"/>
    <property type="match status" value="1"/>
</dbReference>
<dbReference type="GO" id="GO:0004314">
    <property type="term" value="F:[acyl-carrier-protein] S-malonyltransferase activity"/>
    <property type="evidence" value="ECO:0007669"/>
    <property type="project" value="UniProtKB-EC"/>
</dbReference>
<feature type="domain" description="Malonyl-CoA:ACP transacylase (MAT)" evidence="5">
    <location>
        <begin position="7"/>
        <end position="312"/>
    </location>
</feature>
<keyword evidence="2 4" id="KW-0012">Acyltransferase</keyword>
<evidence type="ECO:0000256" key="4">
    <source>
        <dbReference type="PIRNR" id="PIRNR000446"/>
    </source>
</evidence>
<dbReference type="RefSeq" id="WP_318751368.1">
    <property type="nucleotide sequence ID" value="NZ_CP132508.1"/>
</dbReference>
<gene>
    <name evidence="6" type="primary">fabD</name>
    <name evidence="6" type="ORF">Q5761_04650</name>
</gene>
<dbReference type="Pfam" id="PF00698">
    <property type="entry name" value="Acyl_transf_1"/>
    <property type="match status" value="1"/>
</dbReference>
<evidence type="ECO:0000256" key="3">
    <source>
        <dbReference type="ARBA" id="ARBA00048462"/>
    </source>
</evidence>
<accession>A0ABZ0QRD3</accession>
<name>A0ABZ0QRD3_9FIRM</name>
<dbReference type="EMBL" id="CP132508">
    <property type="protein sequence ID" value="WPD19941.1"/>
    <property type="molecule type" value="Genomic_DNA"/>
</dbReference>
<dbReference type="InterPro" id="IPR016036">
    <property type="entry name" value="Malonyl_transacylase_ACP-bd"/>
</dbReference>
<dbReference type="PIRSF" id="PIRSF000446">
    <property type="entry name" value="Mct"/>
    <property type="match status" value="1"/>
</dbReference>
<dbReference type="NCBIfam" id="TIGR00128">
    <property type="entry name" value="fabD"/>
    <property type="match status" value="1"/>
</dbReference>
<dbReference type="Gene3D" id="3.40.366.10">
    <property type="entry name" value="Malonyl-Coenzyme A Acyl Carrier Protein, domain 2"/>
    <property type="match status" value="1"/>
</dbReference>
<dbReference type="InterPro" id="IPR014043">
    <property type="entry name" value="Acyl_transferase_dom"/>
</dbReference>
<dbReference type="Proteomes" id="UP001304683">
    <property type="component" value="Chromosome"/>
</dbReference>
<evidence type="ECO:0000313" key="6">
    <source>
        <dbReference type="EMBL" id="WPD19941.1"/>
    </source>
</evidence>